<name>A0AAW1TEG9_9CHLO</name>
<proteinExistence type="predicted"/>
<evidence type="ECO:0000313" key="1">
    <source>
        <dbReference type="EMBL" id="KAK9866851.1"/>
    </source>
</evidence>
<organism evidence="1 2">
    <name type="scientific">Apatococcus fuscideae</name>
    <dbReference type="NCBI Taxonomy" id="2026836"/>
    <lineage>
        <taxon>Eukaryota</taxon>
        <taxon>Viridiplantae</taxon>
        <taxon>Chlorophyta</taxon>
        <taxon>core chlorophytes</taxon>
        <taxon>Trebouxiophyceae</taxon>
        <taxon>Chlorellales</taxon>
        <taxon>Chlorellaceae</taxon>
        <taxon>Apatococcus</taxon>
    </lineage>
</organism>
<protein>
    <submittedName>
        <fullName evidence="1">Uncharacterized protein</fullName>
    </submittedName>
</protein>
<comment type="caution">
    <text evidence="1">The sequence shown here is derived from an EMBL/GenBank/DDBJ whole genome shotgun (WGS) entry which is preliminary data.</text>
</comment>
<accession>A0AAW1TEG9</accession>
<keyword evidence="2" id="KW-1185">Reference proteome</keyword>
<dbReference type="Proteomes" id="UP001485043">
    <property type="component" value="Unassembled WGS sequence"/>
</dbReference>
<gene>
    <name evidence="1" type="ORF">WJX84_008724</name>
</gene>
<evidence type="ECO:0000313" key="2">
    <source>
        <dbReference type="Proteomes" id="UP001485043"/>
    </source>
</evidence>
<dbReference type="AlphaFoldDB" id="A0AAW1TEG9"/>
<sequence>MRAKPDERVQTARASHPAGERIVGGTGRVLLLKAPLDSWIKAAQGCGTSFRRSCWTVPGPAVEIAEGCWGQIQHLLRCCWTCHRTLKAWLGSPAKRLGSFAAFKLAASGATTPEAGHSQTRSDHQLKAVYQERLHFTGGRMVVALEGGDILSGTEGTVLLGVVPRARIDESIASKSYRCCACCWLEKTEGFSCVCDQTTCFKVRHRGVEGTAGTLWPSGSCCPWLPSGLCALPKMLDLPQGAEGLAWISRKGPAQLLLIPGVQPASIAAAALGDQQALVCLRVTAQQHAAGVQPFDDFTAFQLAASRADPQTAVHTQQLKVAYEERLESTEHLLVLRWLHGQKIPAPSRLPVAWRGIPTPILMFLGDIGVQLPDWHREKLQTARRSFCAFLGLLRWCRSAVSDPSRGAHRAFDYLCQESSGQELLVLLSRLPPELVSKIAVAANLQHDIFQS</sequence>
<dbReference type="EMBL" id="JALJOV010000129">
    <property type="protein sequence ID" value="KAK9866851.1"/>
    <property type="molecule type" value="Genomic_DNA"/>
</dbReference>
<reference evidence="1 2" key="1">
    <citation type="journal article" date="2024" name="Nat. Commun.">
        <title>Phylogenomics reveals the evolutionary origins of lichenization in chlorophyte algae.</title>
        <authorList>
            <person name="Puginier C."/>
            <person name="Libourel C."/>
            <person name="Otte J."/>
            <person name="Skaloud P."/>
            <person name="Haon M."/>
            <person name="Grisel S."/>
            <person name="Petersen M."/>
            <person name="Berrin J.G."/>
            <person name="Delaux P.M."/>
            <person name="Dal Grande F."/>
            <person name="Keller J."/>
        </authorList>
    </citation>
    <scope>NUCLEOTIDE SEQUENCE [LARGE SCALE GENOMIC DNA]</scope>
    <source>
        <strain evidence="1 2">SAG 2523</strain>
    </source>
</reference>